<feature type="compositionally biased region" description="Acidic residues" evidence="1">
    <location>
        <begin position="115"/>
        <end position="132"/>
    </location>
</feature>
<evidence type="ECO:0000256" key="1">
    <source>
        <dbReference type="SAM" id="MobiDB-lite"/>
    </source>
</evidence>
<sequence length="132" mass="14489">MVVPPSKKQKYNFSFWGGLPYPREEVLTSQGQNNQNMPCLLVRDWGAGIARYEPGMGECRTHSEVHVEIRSGQSEVHVHPGLMTLEGRSHGVVHGDGLVGQHSVPSRESEKSAEDDAVDVAVEEEEDAPTVV</sequence>
<proteinExistence type="predicted"/>
<gene>
    <name evidence="2" type="ORF">RUM44_012546</name>
</gene>
<protein>
    <submittedName>
        <fullName evidence="2">Uncharacterized protein</fullName>
    </submittedName>
</protein>
<feature type="compositionally biased region" description="Basic and acidic residues" evidence="1">
    <location>
        <begin position="105"/>
        <end position="114"/>
    </location>
</feature>
<evidence type="ECO:0000313" key="2">
    <source>
        <dbReference type="EMBL" id="KAK6640848.1"/>
    </source>
</evidence>
<dbReference type="EMBL" id="JAWJWF010000001">
    <property type="protein sequence ID" value="KAK6640848.1"/>
    <property type="molecule type" value="Genomic_DNA"/>
</dbReference>
<evidence type="ECO:0000313" key="3">
    <source>
        <dbReference type="Proteomes" id="UP001359485"/>
    </source>
</evidence>
<accession>A0ABR1BBK6</accession>
<name>A0ABR1BBK6_POLSC</name>
<comment type="caution">
    <text evidence="2">The sequence shown here is derived from an EMBL/GenBank/DDBJ whole genome shotgun (WGS) entry which is preliminary data.</text>
</comment>
<organism evidence="2 3">
    <name type="scientific">Polyplax serrata</name>
    <name type="common">Common mouse louse</name>
    <dbReference type="NCBI Taxonomy" id="468196"/>
    <lineage>
        <taxon>Eukaryota</taxon>
        <taxon>Metazoa</taxon>
        <taxon>Ecdysozoa</taxon>
        <taxon>Arthropoda</taxon>
        <taxon>Hexapoda</taxon>
        <taxon>Insecta</taxon>
        <taxon>Pterygota</taxon>
        <taxon>Neoptera</taxon>
        <taxon>Paraneoptera</taxon>
        <taxon>Psocodea</taxon>
        <taxon>Troctomorpha</taxon>
        <taxon>Phthiraptera</taxon>
        <taxon>Anoplura</taxon>
        <taxon>Polyplacidae</taxon>
        <taxon>Polyplax</taxon>
    </lineage>
</organism>
<reference evidence="2 3" key="1">
    <citation type="submission" date="2023-09" db="EMBL/GenBank/DDBJ databases">
        <title>Genomes of two closely related lineages of the louse Polyplax serrata with different host specificities.</title>
        <authorList>
            <person name="Martinu J."/>
            <person name="Tarabai H."/>
            <person name="Stefka J."/>
            <person name="Hypsa V."/>
        </authorList>
    </citation>
    <scope>NUCLEOTIDE SEQUENCE [LARGE SCALE GENOMIC DNA]</scope>
    <source>
        <strain evidence="2">98ZLc_SE</strain>
    </source>
</reference>
<keyword evidence="3" id="KW-1185">Reference proteome</keyword>
<dbReference type="Proteomes" id="UP001359485">
    <property type="component" value="Unassembled WGS sequence"/>
</dbReference>
<feature type="region of interest" description="Disordered" evidence="1">
    <location>
        <begin position="92"/>
        <end position="132"/>
    </location>
</feature>